<organism evidence="2 3">
    <name type="scientific">Rhizobium leguminosarum</name>
    <dbReference type="NCBI Taxonomy" id="384"/>
    <lineage>
        <taxon>Bacteria</taxon>
        <taxon>Pseudomonadati</taxon>
        <taxon>Pseudomonadota</taxon>
        <taxon>Alphaproteobacteria</taxon>
        <taxon>Hyphomicrobiales</taxon>
        <taxon>Rhizobiaceae</taxon>
        <taxon>Rhizobium/Agrobacterium group</taxon>
        <taxon>Rhizobium</taxon>
    </lineage>
</organism>
<sequence length="91" mass="10378">MSRKSVQRFCGNDMRRNKDLKRERRALAASSHPRPNEKLTKTHPARETRAGCGSYQAIRGAERSCRSAGSDAAAYCRVRQRRRAKPGHRHC</sequence>
<comment type="caution">
    <text evidence="2">The sequence shown here is derived from an EMBL/GenBank/DDBJ whole genome shotgun (WGS) entry which is preliminary data.</text>
</comment>
<evidence type="ECO:0000313" key="2">
    <source>
        <dbReference type="EMBL" id="RWX30337.1"/>
    </source>
</evidence>
<feature type="compositionally biased region" description="Basic and acidic residues" evidence="1">
    <location>
        <begin position="13"/>
        <end position="26"/>
    </location>
</feature>
<proteinExistence type="predicted"/>
<feature type="compositionally biased region" description="Basic and acidic residues" evidence="1">
    <location>
        <begin position="34"/>
        <end position="48"/>
    </location>
</feature>
<name>A0A444I0F4_RHILE</name>
<evidence type="ECO:0000313" key="3">
    <source>
        <dbReference type="Proteomes" id="UP000283817"/>
    </source>
</evidence>
<protein>
    <submittedName>
        <fullName evidence="2">Uncharacterized protein</fullName>
    </submittedName>
</protein>
<dbReference type="AlphaFoldDB" id="A0A444I0F4"/>
<feature type="region of interest" description="Disordered" evidence="1">
    <location>
        <begin position="1"/>
        <end position="48"/>
    </location>
</feature>
<dbReference type="EMBL" id="SBHX01000036">
    <property type="protein sequence ID" value="RWX30337.1"/>
    <property type="molecule type" value="Genomic_DNA"/>
</dbReference>
<dbReference type="Proteomes" id="UP000283817">
    <property type="component" value="Unassembled WGS sequence"/>
</dbReference>
<gene>
    <name evidence="2" type="ORF">EHI47_15185</name>
</gene>
<evidence type="ECO:0000256" key="1">
    <source>
        <dbReference type="SAM" id="MobiDB-lite"/>
    </source>
</evidence>
<accession>A0A444I0F4</accession>
<reference evidence="2 3" key="1">
    <citation type="submission" date="2019-01" db="EMBL/GenBank/DDBJ databases">
        <title>RHIZO-ID as a novel technology for direct rhizobia identification.</title>
        <authorList>
            <person name="De Meyer S.E."/>
        </authorList>
    </citation>
    <scope>NUCLEOTIDE SEQUENCE [LARGE SCALE GENOMIC DNA]</scope>
    <source>
        <strain evidence="2 3">WSM448</strain>
    </source>
</reference>